<organism evidence="5 6">
    <name type="scientific">Notothenia coriiceps</name>
    <name type="common">black rockcod</name>
    <dbReference type="NCBI Taxonomy" id="8208"/>
    <lineage>
        <taxon>Eukaryota</taxon>
        <taxon>Metazoa</taxon>
        <taxon>Chordata</taxon>
        <taxon>Craniata</taxon>
        <taxon>Vertebrata</taxon>
        <taxon>Euteleostomi</taxon>
        <taxon>Actinopterygii</taxon>
        <taxon>Neopterygii</taxon>
        <taxon>Teleostei</taxon>
        <taxon>Neoteleostei</taxon>
        <taxon>Acanthomorphata</taxon>
        <taxon>Eupercaria</taxon>
        <taxon>Perciformes</taxon>
        <taxon>Notothenioidei</taxon>
        <taxon>Nototheniidae</taxon>
        <taxon>Notothenia</taxon>
    </lineage>
</organism>
<dbReference type="GeneID" id="104967797"/>
<keyword evidence="3" id="KW-1133">Transmembrane helix</keyword>
<proteinExistence type="predicted"/>
<evidence type="ECO:0000313" key="5">
    <source>
        <dbReference type="Proteomes" id="UP000504611"/>
    </source>
</evidence>
<keyword evidence="4" id="KW-0472">Membrane</keyword>
<dbReference type="KEGG" id="ncc:104967797"/>
<dbReference type="Pfam" id="PF00335">
    <property type="entry name" value="Tetraspanin"/>
    <property type="match status" value="1"/>
</dbReference>
<dbReference type="InterPro" id="IPR018499">
    <property type="entry name" value="Tetraspanin/Peripherin"/>
</dbReference>
<dbReference type="Proteomes" id="UP000504611">
    <property type="component" value="Unplaced"/>
</dbReference>
<evidence type="ECO:0000256" key="3">
    <source>
        <dbReference type="ARBA" id="ARBA00022989"/>
    </source>
</evidence>
<accession>A0A6I9Q624</accession>
<dbReference type="RefSeq" id="XP_010795630.1">
    <property type="nucleotide sequence ID" value="XM_010797328.1"/>
</dbReference>
<name>A0A6I9Q624_9TELE</name>
<reference evidence="6" key="1">
    <citation type="submission" date="2025-08" db="UniProtKB">
        <authorList>
            <consortium name="RefSeq"/>
        </authorList>
    </citation>
    <scope>IDENTIFICATION</scope>
    <source>
        <tissue evidence="6">Muscle</tissue>
    </source>
</reference>
<evidence type="ECO:0000256" key="1">
    <source>
        <dbReference type="ARBA" id="ARBA00004141"/>
    </source>
</evidence>
<dbReference type="Gene3D" id="1.10.1450.10">
    <property type="entry name" value="Tetraspanin"/>
    <property type="match status" value="1"/>
</dbReference>
<gene>
    <name evidence="6" type="primary">LOC104967797</name>
</gene>
<protein>
    <submittedName>
        <fullName evidence="6">Tetraspanin-11-like</fullName>
    </submittedName>
</protein>
<sequence>MLDRGLEEGVQLSNVEVRMSADVLFVPQLSVVVEDSLADMIHEYKNSTADFRKTVDKLQEDWKCCGSNSSTDWRGFGPDGNSVPDSCCVKVAPNCGVGAMMNATKVHQTVS</sequence>
<dbReference type="OrthoDB" id="10033535at2759"/>
<dbReference type="AlphaFoldDB" id="A0A6I9Q624"/>
<dbReference type="SUPFAM" id="SSF48652">
    <property type="entry name" value="Tetraspanin"/>
    <property type="match status" value="1"/>
</dbReference>
<dbReference type="InterPro" id="IPR008952">
    <property type="entry name" value="Tetraspanin_EC2_sf"/>
</dbReference>
<keyword evidence="2" id="KW-0812">Transmembrane</keyword>
<evidence type="ECO:0000313" key="6">
    <source>
        <dbReference type="RefSeq" id="XP_010795630.1"/>
    </source>
</evidence>
<dbReference type="GO" id="GO:0016020">
    <property type="term" value="C:membrane"/>
    <property type="evidence" value="ECO:0007669"/>
    <property type="project" value="UniProtKB-SubCell"/>
</dbReference>
<evidence type="ECO:0000256" key="4">
    <source>
        <dbReference type="ARBA" id="ARBA00023136"/>
    </source>
</evidence>
<comment type="subcellular location">
    <subcellularLocation>
        <location evidence="1">Membrane</location>
        <topology evidence="1">Multi-pass membrane protein</topology>
    </subcellularLocation>
</comment>
<keyword evidence="5" id="KW-1185">Reference proteome</keyword>
<evidence type="ECO:0000256" key="2">
    <source>
        <dbReference type="ARBA" id="ARBA00022692"/>
    </source>
</evidence>